<keyword evidence="1" id="KW-0472">Membrane</keyword>
<keyword evidence="1" id="KW-1133">Transmembrane helix</keyword>
<sequence length="487" mass="55166">MLAKLKGLSFLLAPFFLLLGILLRVVVYLQNRSLIIDEANLARNVVEKSGIAFFSSLDYQQYCPPVFLLLTKLNTHLLGVNEFSLKLLPLLGGGLLLVLFYFLLNIFIKESVVHWYLLLVLGFSTLAIRYSTEFKQYSLDALLTLGLIYVALQFKAAKWTLKNTLVWLVLGSLMIWTSMPSIFVLAAIGFAFLYESWITERKIPVGLVLAGGFWLLNFGLYFWTVLYQDSTSDLLQDYHQNFFFEFLPSTAAEAARSFNLIVGLMTSITDRTVLGLIFCALFLSLGTHQIIKKKKFEALLLLLPILFALIASNLNLYSLIPRLSLFLIPICLLLMGVGLSFAWGKMPPILKTATAILMLISIVNKDGYRYFGTKMEFEDSKAVFAFLAKHRASKDLVVVQHDAVPTFVFYNSMHDNAYHFQPVYLAKWAEKPAAIVPTQQGDSKTFWLFFAHTFPAEKAAYLESAEQIARPIQKYESKVAAAYRFDQ</sequence>
<organism evidence="2">
    <name type="scientific">uncultured Aureispira sp</name>
    <dbReference type="NCBI Taxonomy" id="1331704"/>
    <lineage>
        <taxon>Bacteria</taxon>
        <taxon>Pseudomonadati</taxon>
        <taxon>Bacteroidota</taxon>
        <taxon>Saprospiria</taxon>
        <taxon>Saprospirales</taxon>
        <taxon>Saprospiraceae</taxon>
        <taxon>Aureispira</taxon>
        <taxon>environmental samples</taxon>
    </lineage>
</organism>
<feature type="transmembrane region" description="Helical" evidence="1">
    <location>
        <begin position="166"/>
        <end position="193"/>
    </location>
</feature>
<keyword evidence="1" id="KW-0812">Transmembrane</keyword>
<feature type="transmembrane region" description="Helical" evidence="1">
    <location>
        <begin position="298"/>
        <end position="317"/>
    </location>
</feature>
<dbReference type="AlphaFoldDB" id="A0A6S6SJH2"/>
<reference evidence="2" key="1">
    <citation type="submission" date="2020-01" db="EMBL/GenBank/DDBJ databases">
        <authorList>
            <person name="Meier V. D."/>
            <person name="Meier V D."/>
        </authorList>
    </citation>
    <scope>NUCLEOTIDE SEQUENCE</scope>
    <source>
        <strain evidence="2">HLG_WM_MAG_10</strain>
    </source>
</reference>
<feature type="transmembrane region" description="Helical" evidence="1">
    <location>
        <begin position="87"/>
        <end position="107"/>
    </location>
</feature>
<feature type="transmembrane region" description="Helical" evidence="1">
    <location>
        <begin position="273"/>
        <end position="291"/>
    </location>
</feature>
<evidence type="ECO:0000256" key="1">
    <source>
        <dbReference type="SAM" id="Phobius"/>
    </source>
</evidence>
<gene>
    <name evidence="2" type="ORF">HELGO_WM35000</name>
</gene>
<protein>
    <recommendedName>
        <fullName evidence="3">Glycosyltransferase RgtA/B/C/D-like domain-containing protein</fullName>
    </recommendedName>
</protein>
<evidence type="ECO:0000313" key="2">
    <source>
        <dbReference type="EMBL" id="CAA6807456.1"/>
    </source>
</evidence>
<feature type="transmembrane region" description="Helical" evidence="1">
    <location>
        <begin position="113"/>
        <end position="130"/>
    </location>
</feature>
<feature type="transmembrane region" description="Helical" evidence="1">
    <location>
        <begin position="6"/>
        <end position="27"/>
    </location>
</feature>
<feature type="transmembrane region" description="Helical" evidence="1">
    <location>
        <begin position="323"/>
        <end position="343"/>
    </location>
</feature>
<dbReference type="EMBL" id="CACVAQ010000134">
    <property type="protein sequence ID" value="CAA6807456.1"/>
    <property type="molecule type" value="Genomic_DNA"/>
</dbReference>
<proteinExistence type="predicted"/>
<feature type="transmembrane region" description="Helical" evidence="1">
    <location>
        <begin position="205"/>
        <end position="226"/>
    </location>
</feature>
<evidence type="ECO:0008006" key="3">
    <source>
        <dbReference type="Google" id="ProtNLM"/>
    </source>
</evidence>
<name>A0A6S6SJH2_9BACT</name>
<accession>A0A6S6SJH2</accession>